<dbReference type="GO" id="GO:2001234">
    <property type="term" value="P:negative regulation of apoptotic signaling pathway"/>
    <property type="evidence" value="ECO:0007669"/>
    <property type="project" value="TreeGrafter"/>
</dbReference>
<evidence type="ECO:0000256" key="2">
    <source>
        <dbReference type="ARBA" id="ARBA00022692"/>
    </source>
</evidence>
<dbReference type="GO" id="GO:0016020">
    <property type="term" value="C:membrane"/>
    <property type="evidence" value="ECO:0007669"/>
    <property type="project" value="UniProtKB-SubCell"/>
</dbReference>
<comment type="caution">
    <text evidence="7">The sequence shown here is derived from an EMBL/GenBank/DDBJ whole genome shotgun (WGS) entry which is preliminary data.</text>
</comment>
<feature type="region of interest" description="Disordered" evidence="6">
    <location>
        <begin position="60"/>
        <end position="79"/>
    </location>
</feature>
<dbReference type="PANTHER" id="PTHR23291:SF127">
    <property type="entry name" value="PROTEIN LIFEGUARD 1-LIKE"/>
    <property type="match status" value="1"/>
</dbReference>
<dbReference type="GO" id="GO:0005794">
    <property type="term" value="C:Golgi apparatus"/>
    <property type="evidence" value="ECO:0007669"/>
    <property type="project" value="TreeGrafter"/>
</dbReference>
<reference evidence="7" key="1">
    <citation type="submission" date="2019-03" db="EMBL/GenBank/DDBJ databases">
        <title>Improved annotation for the trematode Fasciola hepatica.</title>
        <authorList>
            <person name="Choi Y.-J."/>
            <person name="Martin J."/>
            <person name="Mitreva M."/>
        </authorList>
    </citation>
    <scope>NUCLEOTIDE SEQUENCE [LARGE SCALE GENOMIC DNA]</scope>
</reference>
<feature type="transmembrane region" description="Helical" evidence="5">
    <location>
        <begin position="107"/>
        <end position="128"/>
    </location>
</feature>
<name>A0A4E0RJE7_FASHE</name>
<feature type="transmembrane region" description="Helical" evidence="5">
    <location>
        <begin position="226"/>
        <end position="248"/>
    </location>
</feature>
<keyword evidence="2 5" id="KW-0812">Transmembrane</keyword>
<evidence type="ECO:0000256" key="3">
    <source>
        <dbReference type="ARBA" id="ARBA00022989"/>
    </source>
</evidence>
<evidence type="ECO:0000313" key="7">
    <source>
        <dbReference type="EMBL" id="THD27533.1"/>
    </source>
</evidence>
<feature type="transmembrane region" description="Helical" evidence="5">
    <location>
        <begin position="140"/>
        <end position="158"/>
    </location>
</feature>
<gene>
    <name evidence="7" type="ORF">D915_001659</name>
</gene>
<keyword evidence="8" id="KW-1185">Reference proteome</keyword>
<evidence type="ECO:0000256" key="5">
    <source>
        <dbReference type="RuleBase" id="RU004379"/>
    </source>
</evidence>
<evidence type="ECO:0000256" key="4">
    <source>
        <dbReference type="ARBA" id="ARBA00023136"/>
    </source>
</evidence>
<comment type="subcellular location">
    <subcellularLocation>
        <location evidence="1">Membrane</location>
        <topology evidence="1">Multi-pass membrane protein</topology>
    </subcellularLocation>
</comment>
<evidence type="ECO:0000256" key="1">
    <source>
        <dbReference type="ARBA" id="ARBA00004141"/>
    </source>
</evidence>
<dbReference type="InterPro" id="IPR006214">
    <property type="entry name" value="Bax_inhibitor_1-related"/>
</dbReference>
<feature type="transmembrane region" description="Helical" evidence="5">
    <location>
        <begin position="170"/>
        <end position="190"/>
    </location>
</feature>
<feature type="transmembrane region" description="Helical" evidence="5">
    <location>
        <begin position="196"/>
        <end position="214"/>
    </location>
</feature>
<dbReference type="Pfam" id="PF01027">
    <property type="entry name" value="Bax1-I"/>
    <property type="match status" value="1"/>
</dbReference>
<comment type="similarity">
    <text evidence="5">Belongs to the BI1 family.</text>
</comment>
<dbReference type="Proteomes" id="UP000230066">
    <property type="component" value="Unassembled WGS sequence"/>
</dbReference>
<feature type="transmembrane region" description="Helical" evidence="5">
    <location>
        <begin position="294"/>
        <end position="314"/>
    </location>
</feature>
<dbReference type="CDD" id="cd10428">
    <property type="entry name" value="LFG_like"/>
    <property type="match status" value="1"/>
</dbReference>
<evidence type="ECO:0000256" key="6">
    <source>
        <dbReference type="SAM" id="MobiDB-lite"/>
    </source>
</evidence>
<proteinExistence type="inferred from homology"/>
<dbReference type="AlphaFoldDB" id="A0A4E0RJE7"/>
<dbReference type="GO" id="GO:0005783">
    <property type="term" value="C:endoplasmic reticulum"/>
    <property type="evidence" value="ECO:0007669"/>
    <property type="project" value="TreeGrafter"/>
</dbReference>
<dbReference type="EMBL" id="JXXN02000396">
    <property type="protein sequence ID" value="THD27533.1"/>
    <property type="molecule type" value="Genomic_DNA"/>
</dbReference>
<sequence>MYGPGDKAPPSYDSVVGYPGSSYPAPYPVAPMHPGGPAYPSEPAVGGGAPYPSGPVSGPGPYPGQPPYGSGSQPNPYNNSGDIGDGAGFTMSAFSEKSIRHAFIRKVYMILTAQLLVTVAIICVFLLVTPVRYWVVRNSWFYYISYGVFLCTYISLVCCPSVRRRFPGNFIALAIFTLAFSYMTGTIASYHRTESVLIAAGITAALCLAITLFATQTRIDFTMCSAMLFVLTIVVFITGIVCAIVYAVSGPNRVLQAVYGGLGALLFGLYLAYDTQMILGGRKHEMSPEEYIYGSLQLYLDVVYLFLMILSLFGSKE</sequence>
<organism evidence="7 8">
    <name type="scientific">Fasciola hepatica</name>
    <name type="common">Liver fluke</name>
    <dbReference type="NCBI Taxonomy" id="6192"/>
    <lineage>
        <taxon>Eukaryota</taxon>
        <taxon>Metazoa</taxon>
        <taxon>Spiralia</taxon>
        <taxon>Lophotrochozoa</taxon>
        <taxon>Platyhelminthes</taxon>
        <taxon>Trematoda</taxon>
        <taxon>Digenea</taxon>
        <taxon>Plagiorchiida</taxon>
        <taxon>Echinostomata</taxon>
        <taxon>Echinostomatoidea</taxon>
        <taxon>Fasciolidae</taxon>
        <taxon>Fasciola</taxon>
    </lineage>
</organism>
<keyword evidence="3 5" id="KW-1133">Transmembrane helix</keyword>
<feature type="compositionally biased region" description="Low complexity" evidence="6">
    <location>
        <begin position="67"/>
        <end position="77"/>
    </location>
</feature>
<dbReference type="PANTHER" id="PTHR23291">
    <property type="entry name" value="BAX INHIBITOR-RELATED"/>
    <property type="match status" value="1"/>
</dbReference>
<keyword evidence="4 5" id="KW-0472">Membrane</keyword>
<accession>A0A4E0RJE7</accession>
<feature type="transmembrane region" description="Helical" evidence="5">
    <location>
        <begin position="254"/>
        <end position="273"/>
    </location>
</feature>
<evidence type="ECO:0000313" key="8">
    <source>
        <dbReference type="Proteomes" id="UP000230066"/>
    </source>
</evidence>
<protein>
    <submittedName>
        <fullName evidence="7">Transmembrane BAX inhibitor motif-containing protein 1</fullName>
    </submittedName>
</protein>